<dbReference type="EMBL" id="WOEZ01000025">
    <property type="protein sequence ID" value="NPT53881.1"/>
    <property type="molecule type" value="Genomic_DNA"/>
</dbReference>
<dbReference type="AlphaFoldDB" id="A0A972NJ21"/>
<comment type="caution">
    <text evidence="1">The sequence shown here is derived from an EMBL/GenBank/DDBJ whole genome shotgun (WGS) entry which is preliminary data.</text>
</comment>
<gene>
    <name evidence="1" type="ORF">GNZ13_04480</name>
</gene>
<evidence type="ECO:0000313" key="1">
    <source>
        <dbReference type="EMBL" id="NPT53881.1"/>
    </source>
</evidence>
<evidence type="ECO:0000313" key="2">
    <source>
        <dbReference type="Proteomes" id="UP000655523"/>
    </source>
</evidence>
<protein>
    <recommendedName>
        <fullName evidence="3">Transposase</fullName>
    </recommendedName>
</protein>
<accession>A0A972NJ21</accession>
<reference evidence="1 2" key="1">
    <citation type="submission" date="2019-11" db="EMBL/GenBank/DDBJ databases">
        <title>Metabolism of dissolved organic matter in forest soils.</title>
        <authorList>
            <person name="Cyle K.T."/>
            <person name="Wilhelm R.C."/>
            <person name="Martinez C.E."/>
        </authorList>
    </citation>
    <scope>NUCLEOTIDE SEQUENCE [LARGE SCALE GENOMIC DNA]</scope>
    <source>
        <strain evidence="1 2">5N</strain>
    </source>
</reference>
<name>A0A972NJ21_9BURK</name>
<organism evidence="1 2">
    <name type="scientific">Paraburkholderia elongata</name>
    <dbReference type="NCBI Taxonomy" id="2675747"/>
    <lineage>
        <taxon>Bacteria</taxon>
        <taxon>Pseudomonadati</taxon>
        <taxon>Pseudomonadota</taxon>
        <taxon>Betaproteobacteria</taxon>
        <taxon>Burkholderiales</taxon>
        <taxon>Burkholderiaceae</taxon>
        <taxon>Paraburkholderia</taxon>
    </lineage>
</organism>
<dbReference type="Proteomes" id="UP000655523">
    <property type="component" value="Unassembled WGS sequence"/>
</dbReference>
<evidence type="ECO:0008006" key="3">
    <source>
        <dbReference type="Google" id="ProtNLM"/>
    </source>
</evidence>
<keyword evidence="2" id="KW-1185">Reference proteome</keyword>
<proteinExistence type="predicted"/>
<sequence length="82" mass="9043">MNYSGIDLHSNNSVVSVIDETDRVVAEKRLPNDLARILAFLAPWRAGLAGVVVESTYYGRPGIMHGLSVVPRCDRPNFWDSG</sequence>
<dbReference type="RefSeq" id="WP_172160858.1">
    <property type="nucleotide sequence ID" value="NZ_WOEZ01000025.1"/>
</dbReference>